<proteinExistence type="predicted"/>
<reference evidence="1 3" key="1">
    <citation type="submission" date="2017-06" db="EMBL/GenBank/DDBJ databases">
        <title>Genome Sequencing of the methanotroph Methylovulum psychrotolerants str. HV10-M2 isolated from a high-altitude environment.</title>
        <authorList>
            <person name="Mateos-Rivera A."/>
        </authorList>
    </citation>
    <scope>NUCLEOTIDE SEQUENCE [LARGE SCALE GENOMIC DNA]</scope>
    <source>
        <strain evidence="1 3">HV10_M2</strain>
    </source>
</reference>
<dbReference type="InterPro" id="IPR045471">
    <property type="entry name" value="DUF6494"/>
</dbReference>
<keyword evidence="3" id="KW-1185">Reference proteome</keyword>
<name>A0A1Z4BX02_9GAMM</name>
<evidence type="ECO:0000313" key="1">
    <source>
        <dbReference type="EMBL" id="ASF45792.1"/>
    </source>
</evidence>
<accession>A0A1Z4BX02</accession>
<dbReference type="OrthoDB" id="7363684at2"/>
<dbReference type="RefSeq" id="WP_088618667.1">
    <property type="nucleotide sequence ID" value="NZ_CP022129.1"/>
</dbReference>
<dbReference type="EMBL" id="PGFZ01000005">
    <property type="protein sequence ID" value="POZ51757.1"/>
    <property type="molecule type" value="Genomic_DNA"/>
</dbReference>
<sequence>MNEDIFNIEIRKFLKTVGITSQREIEHAILKAVEAGQLSGTETVAVSMTLEVPAVGISHCIEGTIALE</sequence>
<organism evidence="1 3">
    <name type="scientific">Methylovulum psychrotolerans</name>
    <dbReference type="NCBI Taxonomy" id="1704499"/>
    <lineage>
        <taxon>Bacteria</taxon>
        <taxon>Pseudomonadati</taxon>
        <taxon>Pseudomonadota</taxon>
        <taxon>Gammaproteobacteria</taxon>
        <taxon>Methylococcales</taxon>
        <taxon>Methylococcaceae</taxon>
        <taxon>Methylovulum</taxon>
    </lineage>
</organism>
<dbReference type="Pfam" id="PF20104">
    <property type="entry name" value="DUF6494"/>
    <property type="match status" value="1"/>
</dbReference>
<evidence type="ECO:0000313" key="2">
    <source>
        <dbReference type="EMBL" id="POZ51757.1"/>
    </source>
</evidence>
<dbReference type="EMBL" id="CP022129">
    <property type="protein sequence ID" value="ASF45792.1"/>
    <property type="molecule type" value="Genomic_DNA"/>
</dbReference>
<reference evidence="2 4" key="2">
    <citation type="submission" date="2017-11" db="EMBL/GenBank/DDBJ databases">
        <title>Draft Genome Sequence of Methylobacter psychrotolerans Sph1T, an Obligate Methanotroph from Low-Temperature Environments.</title>
        <authorList>
            <person name="Oshkin I.Y."/>
            <person name="Miroshnikov K."/>
            <person name="Belova S.E."/>
            <person name="Korzhenkov A."/>
            <person name="Toshchakov S.V."/>
            <person name="Dedysh S.N."/>
        </authorList>
    </citation>
    <scope>NUCLEOTIDE SEQUENCE [LARGE SCALE GENOMIC DNA]</scope>
    <source>
        <strain evidence="2 4">Sph1</strain>
    </source>
</reference>
<dbReference type="Proteomes" id="UP000197019">
    <property type="component" value="Chromosome"/>
</dbReference>
<evidence type="ECO:0000313" key="3">
    <source>
        <dbReference type="Proteomes" id="UP000197019"/>
    </source>
</evidence>
<gene>
    <name evidence="2" type="ORF">AADEFJLK_02631</name>
    <name evidence="1" type="ORF">CEK71_06725</name>
</gene>
<protein>
    <submittedName>
        <fullName evidence="1">Uncharacterized protein</fullName>
    </submittedName>
</protein>
<dbReference type="Proteomes" id="UP000237423">
    <property type="component" value="Unassembled WGS sequence"/>
</dbReference>
<dbReference type="KEGG" id="mpsy:CEK71_06725"/>
<dbReference type="AlphaFoldDB" id="A0A1Z4BX02"/>
<evidence type="ECO:0000313" key="4">
    <source>
        <dbReference type="Proteomes" id="UP000237423"/>
    </source>
</evidence>